<evidence type="ECO:0000256" key="1">
    <source>
        <dbReference type="SAM" id="MobiDB-lite"/>
    </source>
</evidence>
<dbReference type="PANTHER" id="PTHR35841">
    <property type="entry name" value="PHOSPHONATES-BINDING PERIPLASMIC PROTEIN"/>
    <property type="match status" value="1"/>
</dbReference>
<dbReference type="Pfam" id="PF12974">
    <property type="entry name" value="Phosphonate-bd"/>
    <property type="match status" value="1"/>
</dbReference>
<protein>
    <submittedName>
        <fullName evidence="3">Phosphonate ABC transporter phosphate-binding periplasmic component</fullName>
    </submittedName>
</protein>
<dbReference type="Gene3D" id="3.40.190.10">
    <property type="entry name" value="Periplasmic binding protein-like II"/>
    <property type="match status" value="2"/>
</dbReference>
<reference evidence="4" key="1">
    <citation type="journal article" date="2018" name="Sci. Rep.">
        <title>Lignite coal burning seam in the remote Altai Mountains harbors a hydrogen-driven thermophilic microbial community.</title>
        <authorList>
            <person name="Kadnikov V.V."/>
            <person name="Mardanov A.V."/>
            <person name="Ivasenko D.A."/>
            <person name="Antsiferov D.V."/>
            <person name="Beletsky A.V."/>
            <person name="Karnachuk O.V."/>
            <person name="Ravin N.V."/>
        </authorList>
    </citation>
    <scope>NUCLEOTIDE SEQUENCE [LARGE SCALE GENOMIC DNA]</scope>
</reference>
<accession>A0A2R6Y295</accession>
<dbReference type="EMBL" id="PEBX01000018">
    <property type="protein sequence ID" value="PTQ56817.1"/>
    <property type="molecule type" value="Genomic_DNA"/>
</dbReference>
<feature type="region of interest" description="Disordered" evidence="1">
    <location>
        <begin position="34"/>
        <end position="70"/>
    </location>
</feature>
<gene>
    <name evidence="3" type="ORF">BSOLF_2619</name>
</gene>
<dbReference type="PROSITE" id="PS51257">
    <property type="entry name" value="PROKAR_LIPOPROTEIN"/>
    <property type="match status" value="1"/>
</dbReference>
<keyword evidence="2" id="KW-0732">Signal</keyword>
<dbReference type="SUPFAM" id="SSF53850">
    <property type="entry name" value="Periplasmic binding protein-like II"/>
    <property type="match status" value="1"/>
</dbReference>
<comment type="caution">
    <text evidence="3">The sequence shown here is derived from an EMBL/GenBank/DDBJ whole genome shotgun (WGS) entry which is preliminary data.</text>
</comment>
<dbReference type="PANTHER" id="PTHR35841:SF1">
    <property type="entry name" value="PHOSPHONATES-BINDING PERIPLASMIC PROTEIN"/>
    <property type="match status" value="1"/>
</dbReference>
<proteinExistence type="predicted"/>
<evidence type="ECO:0000313" key="3">
    <source>
        <dbReference type="EMBL" id="PTQ56817.1"/>
    </source>
</evidence>
<sequence length="383" mass="41549">MRLVRKPWGTLAILTMIIVFASLAGCGGGSNDATANDTGSNTTDQNATTNPSNNENASQNTETSQTSDKPLVFVWYPNESGEDLKGAREAIGAVIEKATGRKVEHKLTTDYNIAIEAIASGQADLSFTGAQGYIAAHNRNPKVMPMFVSSGESGTLDDAVYYSWFNVLPENAGMWQKDGKYTIDPMVGKRMSFVSNNSTSGFKVPSSVIIEHFKNDPQWKDLTAEDLMEGGKGKFFSEVMFGGSHQGSAVNLLTNKADVAAFCDGCVANYVELKEGEANRPGAVYKVRDDAADPFTNLKGKEFVVISVTPVLNAPFSVNTDKVDQATIDKLIEVFTSDEVANNEDIFIPKGSEKKGLFSKKSGKERFVPVDDSWFNPIRELSN</sequence>
<name>A0A2R6Y295_9BACL</name>
<evidence type="ECO:0000313" key="4">
    <source>
        <dbReference type="Proteomes" id="UP000244338"/>
    </source>
</evidence>
<feature type="chain" id="PRO_5038579772" evidence="2">
    <location>
        <begin position="25"/>
        <end position="383"/>
    </location>
</feature>
<dbReference type="AlphaFoldDB" id="A0A2R6Y295"/>
<feature type="compositionally biased region" description="Polar residues" evidence="1">
    <location>
        <begin position="34"/>
        <end position="68"/>
    </location>
</feature>
<evidence type="ECO:0000256" key="2">
    <source>
        <dbReference type="SAM" id="SignalP"/>
    </source>
</evidence>
<dbReference type="Proteomes" id="UP000244338">
    <property type="component" value="Unassembled WGS sequence"/>
</dbReference>
<organism evidence="3 4">
    <name type="scientific">Candidatus Carbonibacillus altaicus</name>
    <dbReference type="NCBI Taxonomy" id="2163959"/>
    <lineage>
        <taxon>Bacteria</taxon>
        <taxon>Bacillati</taxon>
        <taxon>Bacillota</taxon>
        <taxon>Bacilli</taxon>
        <taxon>Bacillales</taxon>
        <taxon>Candidatus Carbonibacillus</taxon>
    </lineage>
</organism>
<feature type="signal peptide" evidence="2">
    <location>
        <begin position="1"/>
        <end position="24"/>
    </location>
</feature>